<proteinExistence type="predicted"/>
<evidence type="ECO:0008006" key="3">
    <source>
        <dbReference type="Google" id="ProtNLM"/>
    </source>
</evidence>
<evidence type="ECO:0000313" key="1">
    <source>
        <dbReference type="EMBL" id="REG27997.1"/>
    </source>
</evidence>
<evidence type="ECO:0000313" key="2">
    <source>
        <dbReference type="Proteomes" id="UP000256345"/>
    </source>
</evidence>
<organism evidence="1 2">
    <name type="scientific">Archangium gephyra</name>
    <dbReference type="NCBI Taxonomy" id="48"/>
    <lineage>
        <taxon>Bacteria</taxon>
        <taxon>Pseudomonadati</taxon>
        <taxon>Myxococcota</taxon>
        <taxon>Myxococcia</taxon>
        <taxon>Myxococcales</taxon>
        <taxon>Cystobacterineae</taxon>
        <taxon>Archangiaceae</taxon>
        <taxon>Archangium</taxon>
    </lineage>
</organism>
<reference evidence="1 2" key="1">
    <citation type="submission" date="2018-08" db="EMBL/GenBank/DDBJ databases">
        <title>Genomic Encyclopedia of Archaeal and Bacterial Type Strains, Phase II (KMG-II): from individual species to whole genera.</title>
        <authorList>
            <person name="Goeker M."/>
        </authorList>
    </citation>
    <scope>NUCLEOTIDE SEQUENCE [LARGE SCALE GENOMIC DNA]</scope>
    <source>
        <strain evidence="1 2">DSM 2261</strain>
    </source>
</reference>
<comment type="caution">
    <text evidence="1">The sequence shown here is derived from an EMBL/GenBank/DDBJ whole genome shotgun (WGS) entry which is preliminary data.</text>
</comment>
<name>A0ABX9JVW4_9BACT</name>
<sequence length="139" mass="15846">MYQVTNQVGRLVEIAIWSPVSLEEAGQWGREHERVVDSVGQPYVCFVDLRGAKVFPPEIVAAYVSTMKAEQQLVRTATMLPESALVALQIHRMIREAGHPERRAFSNADELRQWLGEVLDEKERARLEQRLARPAHCEP</sequence>
<gene>
    <name evidence="1" type="ORF">ATI61_109339</name>
</gene>
<dbReference type="Proteomes" id="UP000256345">
    <property type="component" value="Unassembled WGS sequence"/>
</dbReference>
<dbReference type="EMBL" id="QUMU01000009">
    <property type="protein sequence ID" value="REG27997.1"/>
    <property type="molecule type" value="Genomic_DNA"/>
</dbReference>
<accession>A0ABX9JVW4</accession>
<keyword evidence="2" id="KW-1185">Reference proteome</keyword>
<protein>
    <recommendedName>
        <fullName evidence="3">STAS/SEC14 domain-containing protein</fullName>
    </recommendedName>
</protein>
<dbReference type="RefSeq" id="WP_047854561.1">
    <property type="nucleotide sequence ID" value="NZ_CP011509.1"/>
</dbReference>